<feature type="compositionally biased region" description="Basic and acidic residues" evidence="1">
    <location>
        <begin position="1"/>
        <end position="29"/>
    </location>
</feature>
<dbReference type="GO" id="GO:0003677">
    <property type="term" value="F:DNA binding"/>
    <property type="evidence" value="ECO:0007669"/>
    <property type="project" value="UniProtKB-KW"/>
</dbReference>
<dbReference type="AlphaFoldDB" id="A0A1M6Y0F2"/>
<protein>
    <submittedName>
        <fullName evidence="4">LytTr DNA-binding domain-containing protein</fullName>
    </submittedName>
</protein>
<feature type="domain" description="HTH LytTR-type" evidence="3">
    <location>
        <begin position="210"/>
        <end position="317"/>
    </location>
</feature>
<evidence type="ECO:0000313" key="5">
    <source>
        <dbReference type="Proteomes" id="UP000189935"/>
    </source>
</evidence>
<keyword evidence="2" id="KW-0812">Transmembrane</keyword>
<dbReference type="RefSeq" id="WP_172842098.1">
    <property type="nucleotide sequence ID" value="NZ_LT670844.1"/>
</dbReference>
<keyword evidence="2" id="KW-0472">Membrane</keyword>
<evidence type="ECO:0000256" key="1">
    <source>
        <dbReference type="SAM" id="MobiDB-lite"/>
    </source>
</evidence>
<keyword evidence="4" id="KW-0238">DNA-binding</keyword>
<accession>A0A1M6Y0F2</accession>
<evidence type="ECO:0000313" key="4">
    <source>
        <dbReference type="EMBL" id="SHL11752.1"/>
    </source>
</evidence>
<feature type="transmembrane region" description="Helical" evidence="2">
    <location>
        <begin position="115"/>
        <end position="142"/>
    </location>
</feature>
<feature type="region of interest" description="Disordered" evidence="1">
    <location>
        <begin position="1"/>
        <end position="37"/>
    </location>
</feature>
<gene>
    <name evidence="4" type="ORF">SAMN05444159_5039</name>
</gene>
<dbReference type="InterPro" id="IPR012379">
    <property type="entry name" value="LytTR_MHYE"/>
</dbReference>
<organism evidence="4 5">
    <name type="scientific">Bradyrhizobium lablabi</name>
    <dbReference type="NCBI Taxonomy" id="722472"/>
    <lineage>
        <taxon>Bacteria</taxon>
        <taxon>Pseudomonadati</taxon>
        <taxon>Pseudomonadota</taxon>
        <taxon>Alphaproteobacteria</taxon>
        <taxon>Hyphomicrobiales</taxon>
        <taxon>Nitrobacteraceae</taxon>
        <taxon>Bradyrhizobium</taxon>
    </lineage>
</organism>
<dbReference type="InterPro" id="IPR046947">
    <property type="entry name" value="LytR-like"/>
</dbReference>
<feature type="transmembrane region" description="Helical" evidence="2">
    <location>
        <begin position="46"/>
        <end position="68"/>
    </location>
</feature>
<proteinExistence type="predicted"/>
<dbReference type="EMBL" id="LT670844">
    <property type="protein sequence ID" value="SHL11752.1"/>
    <property type="molecule type" value="Genomic_DNA"/>
</dbReference>
<evidence type="ECO:0000256" key="2">
    <source>
        <dbReference type="SAM" id="Phobius"/>
    </source>
</evidence>
<dbReference type="Proteomes" id="UP000189935">
    <property type="component" value="Chromosome I"/>
</dbReference>
<dbReference type="InterPro" id="IPR007492">
    <property type="entry name" value="LytTR_DNA-bd_dom"/>
</dbReference>
<dbReference type="PANTHER" id="PTHR37299:SF1">
    <property type="entry name" value="STAGE 0 SPORULATION PROTEIN A HOMOLOG"/>
    <property type="match status" value="1"/>
</dbReference>
<dbReference type="PROSITE" id="PS50930">
    <property type="entry name" value="HTH_LYTTR"/>
    <property type="match status" value="1"/>
</dbReference>
<dbReference type="GO" id="GO:0000156">
    <property type="term" value="F:phosphorelay response regulator activity"/>
    <property type="evidence" value="ECO:0007669"/>
    <property type="project" value="InterPro"/>
</dbReference>
<dbReference type="Gene3D" id="2.40.50.1020">
    <property type="entry name" value="LytTr DNA-binding domain"/>
    <property type="match status" value="1"/>
</dbReference>
<dbReference type="SMART" id="SM00850">
    <property type="entry name" value="LytTR"/>
    <property type="match status" value="1"/>
</dbReference>
<dbReference type="Pfam" id="PF04397">
    <property type="entry name" value="LytTR"/>
    <property type="match status" value="1"/>
</dbReference>
<name>A0A1M6Y0F2_9BRAD</name>
<dbReference type="PIRSF" id="PIRSF031767">
    <property type="entry name" value="MHYE_LytTR"/>
    <property type="match status" value="1"/>
</dbReference>
<evidence type="ECO:0000259" key="3">
    <source>
        <dbReference type="PROSITE" id="PS50930"/>
    </source>
</evidence>
<feature type="transmembrane region" description="Helical" evidence="2">
    <location>
        <begin position="83"/>
        <end position="103"/>
    </location>
</feature>
<sequence>MNYERRIEPHDTDRVEPAWDDRAGLRDEPPNGVTEGWRRGATRRPIAAYGWVALLIVASGIVNVLSAAKDLTLSGGAGLGKPILLELTSAVAWIAFLPLLRYGVAQLRGNRNRPVALAVALVATLLYAFLHLVMMVLLRKLAFALVAQGYNFHWAAELPYEFRKDVVSALMIAAVFWLIERSASTIQALSPGEPAAEPANSTADTLKQGLWLRDGPTSFHIDPRDLIAVTSAGNYVEFNLPAGRRLIRGTLAAEEARLKPFGLARVHRTRLANLNRVVAVELRPAGDFVLRMDNGETIAGSRRYRSAATSIRDAANKGRPVLPP</sequence>
<dbReference type="PANTHER" id="PTHR37299">
    <property type="entry name" value="TRANSCRIPTIONAL REGULATOR-RELATED"/>
    <property type="match status" value="1"/>
</dbReference>
<keyword evidence="2" id="KW-1133">Transmembrane helix</keyword>
<reference evidence="4 5" key="1">
    <citation type="submission" date="2016-11" db="EMBL/GenBank/DDBJ databases">
        <authorList>
            <person name="Jaros S."/>
            <person name="Januszkiewicz K."/>
            <person name="Wedrychowicz H."/>
        </authorList>
    </citation>
    <scope>NUCLEOTIDE SEQUENCE [LARGE SCALE GENOMIC DNA]</scope>
    <source>
        <strain evidence="4 5">GAS499</strain>
    </source>
</reference>